<protein>
    <submittedName>
        <fullName evidence="2">Uncharacterized protein</fullName>
    </submittedName>
</protein>
<dbReference type="EMBL" id="KK107168">
    <property type="protein sequence ID" value="EZA56182.1"/>
    <property type="molecule type" value="Genomic_DNA"/>
</dbReference>
<feature type="compositionally biased region" description="Basic residues" evidence="1">
    <location>
        <begin position="216"/>
        <end position="227"/>
    </location>
</feature>
<sequence>MHTDVLIETHSLVAERFGVWQNINVLDMDSAAGSTSAERIHFHITAWYDEVEDFDNAKVGARFTHSTVRFPLFHLHEHSSAHLSPLAATPSTVTAYSKNTEIPMVDLLAAHGGESRERSKLNRPVSSIRERCVLDAFPRRLVTRVYRFTTFLCSRVEEGEQRAPLDEPKRTTLWTSPRVFDQPLRRVSIGGVTRAHTRPAHSDVTVRRTTKLADRRPRRCRRRRRRAAAAPPPLTSPTTAATTTGVAPLIPEFSGGVPSRYRA</sequence>
<evidence type="ECO:0000313" key="2">
    <source>
        <dbReference type="EMBL" id="EZA56182.1"/>
    </source>
</evidence>
<feature type="region of interest" description="Disordered" evidence="1">
    <location>
        <begin position="195"/>
        <end position="263"/>
    </location>
</feature>
<feature type="compositionally biased region" description="Low complexity" evidence="1">
    <location>
        <begin position="236"/>
        <end position="248"/>
    </location>
</feature>
<evidence type="ECO:0000256" key="1">
    <source>
        <dbReference type="SAM" id="MobiDB-lite"/>
    </source>
</evidence>
<gene>
    <name evidence="2" type="ORF">X777_03514</name>
</gene>
<keyword evidence="3" id="KW-1185">Reference proteome</keyword>
<dbReference type="Proteomes" id="UP000053097">
    <property type="component" value="Unassembled WGS sequence"/>
</dbReference>
<accession>A0A026WJG1</accession>
<dbReference type="AlphaFoldDB" id="A0A026WJG1"/>
<proteinExistence type="predicted"/>
<evidence type="ECO:0000313" key="3">
    <source>
        <dbReference type="Proteomes" id="UP000053097"/>
    </source>
</evidence>
<name>A0A026WJG1_OOCBI</name>
<reference evidence="2 3" key="1">
    <citation type="journal article" date="2014" name="Curr. Biol.">
        <title>The genome of the clonal raider ant Cerapachys biroi.</title>
        <authorList>
            <person name="Oxley P.R."/>
            <person name="Ji L."/>
            <person name="Fetter-Pruneda I."/>
            <person name="McKenzie S.K."/>
            <person name="Li C."/>
            <person name="Hu H."/>
            <person name="Zhang G."/>
            <person name="Kronauer D.J."/>
        </authorList>
    </citation>
    <scope>NUCLEOTIDE SEQUENCE [LARGE SCALE GENOMIC DNA]</scope>
</reference>
<dbReference type="OrthoDB" id="414826at2759"/>
<feature type="compositionally biased region" description="Basic and acidic residues" evidence="1">
    <location>
        <begin position="200"/>
        <end position="215"/>
    </location>
</feature>
<organism evidence="2 3">
    <name type="scientific">Ooceraea biroi</name>
    <name type="common">Clonal raider ant</name>
    <name type="synonym">Cerapachys biroi</name>
    <dbReference type="NCBI Taxonomy" id="2015173"/>
    <lineage>
        <taxon>Eukaryota</taxon>
        <taxon>Metazoa</taxon>
        <taxon>Ecdysozoa</taxon>
        <taxon>Arthropoda</taxon>
        <taxon>Hexapoda</taxon>
        <taxon>Insecta</taxon>
        <taxon>Pterygota</taxon>
        <taxon>Neoptera</taxon>
        <taxon>Endopterygota</taxon>
        <taxon>Hymenoptera</taxon>
        <taxon>Apocrita</taxon>
        <taxon>Aculeata</taxon>
        <taxon>Formicoidea</taxon>
        <taxon>Formicidae</taxon>
        <taxon>Dorylinae</taxon>
        <taxon>Ooceraea</taxon>
    </lineage>
</organism>